<organism evidence="3 4">
    <name type="scientific">Dactylosporangium darangshiense</name>
    <dbReference type="NCBI Taxonomy" id="579108"/>
    <lineage>
        <taxon>Bacteria</taxon>
        <taxon>Bacillati</taxon>
        <taxon>Actinomycetota</taxon>
        <taxon>Actinomycetes</taxon>
        <taxon>Micromonosporales</taxon>
        <taxon>Micromonosporaceae</taxon>
        <taxon>Dactylosporangium</taxon>
    </lineage>
</organism>
<keyword evidence="2" id="KW-0812">Transmembrane</keyword>
<evidence type="ECO:0000313" key="3">
    <source>
        <dbReference type="EMBL" id="GAA4259246.1"/>
    </source>
</evidence>
<feature type="transmembrane region" description="Helical" evidence="2">
    <location>
        <begin position="129"/>
        <end position="153"/>
    </location>
</feature>
<evidence type="ECO:0000256" key="1">
    <source>
        <dbReference type="SAM" id="MobiDB-lite"/>
    </source>
</evidence>
<gene>
    <name evidence="3" type="ORF">GCM10022255_083130</name>
</gene>
<dbReference type="RefSeq" id="WP_345136161.1">
    <property type="nucleotide sequence ID" value="NZ_BAABAT010000034.1"/>
</dbReference>
<keyword evidence="2" id="KW-0472">Membrane</keyword>
<sequence>MTYPPHNPDDEPRSEPFQPVSYDLAPEFGTPPPPSAQPGNPAQSGYGAQPGSPAQSGHGTQPGYPAQPGHGTQPGFPAQSGYRAQPAPAYPVSAQPHAYQPVSAPPPAFTPAAPLPPPAPPKKGKGLKITLSVIGGVFLVCAIATTVFLYPYIKETAHVSAPATLPGGLKKSDTDAAGQLEDTLETALRDGTEDLNEVATGVYTTDDDVEKVVVLAAATGTFLSPGSEADSAFTGFSTGGSGQRDVGTARVYDAGSLGGTVKCADGEAGSDSDKTTFAMCVWADHGSIGLVLFFSRTADESAPLFVQIREAVVKR</sequence>
<dbReference type="InterPro" id="IPR009765">
    <property type="entry name" value="Pericardin-like_rpt"/>
</dbReference>
<feature type="compositionally biased region" description="Pro residues" evidence="1">
    <location>
        <begin position="103"/>
        <end position="121"/>
    </location>
</feature>
<comment type="caution">
    <text evidence="3">The sequence shown here is derived from an EMBL/GenBank/DDBJ whole genome shotgun (WGS) entry which is preliminary data.</text>
</comment>
<dbReference type="Proteomes" id="UP001500620">
    <property type="component" value="Unassembled WGS sequence"/>
</dbReference>
<keyword evidence="4" id="KW-1185">Reference proteome</keyword>
<protein>
    <submittedName>
        <fullName evidence="3">Uncharacterized protein</fullName>
    </submittedName>
</protein>
<dbReference type="Pfam" id="PF07054">
    <property type="entry name" value="Pericardin_rpt"/>
    <property type="match status" value="1"/>
</dbReference>
<evidence type="ECO:0000313" key="4">
    <source>
        <dbReference type="Proteomes" id="UP001500620"/>
    </source>
</evidence>
<keyword evidence="2" id="KW-1133">Transmembrane helix</keyword>
<dbReference type="EMBL" id="BAABAT010000034">
    <property type="protein sequence ID" value="GAA4259246.1"/>
    <property type="molecule type" value="Genomic_DNA"/>
</dbReference>
<evidence type="ECO:0000256" key="2">
    <source>
        <dbReference type="SAM" id="Phobius"/>
    </source>
</evidence>
<accession>A0ABP8DLU3</accession>
<reference evidence="4" key="1">
    <citation type="journal article" date="2019" name="Int. J. Syst. Evol. Microbiol.">
        <title>The Global Catalogue of Microorganisms (GCM) 10K type strain sequencing project: providing services to taxonomists for standard genome sequencing and annotation.</title>
        <authorList>
            <consortium name="The Broad Institute Genomics Platform"/>
            <consortium name="The Broad Institute Genome Sequencing Center for Infectious Disease"/>
            <person name="Wu L."/>
            <person name="Ma J."/>
        </authorList>
    </citation>
    <scope>NUCLEOTIDE SEQUENCE [LARGE SCALE GENOMIC DNA]</scope>
    <source>
        <strain evidence="4">JCM 17441</strain>
    </source>
</reference>
<name>A0ABP8DLU3_9ACTN</name>
<feature type="region of interest" description="Disordered" evidence="1">
    <location>
        <begin position="1"/>
        <end position="123"/>
    </location>
</feature>
<proteinExistence type="predicted"/>